<name>A0ABP1PLS7_9HEXA</name>
<evidence type="ECO:0000256" key="1">
    <source>
        <dbReference type="ARBA" id="ARBA00004586"/>
    </source>
</evidence>
<comment type="subcellular location">
    <subcellularLocation>
        <location evidence="1">Endoplasmic reticulum membrane</location>
    </subcellularLocation>
</comment>
<keyword evidence="2" id="KW-0813">Transport</keyword>
<dbReference type="CDD" id="cd21675">
    <property type="entry name" value="SMP_TEX2"/>
    <property type="match status" value="1"/>
</dbReference>
<keyword evidence="7" id="KW-0446">Lipid-binding</keyword>
<keyword evidence="5" id="KW-1133">Transmembrane helix</keyword>
<dbReference type="PROSITE" id="PS51847">
    <property type="entry name" value="SMP"/>
    <property type="match status" value="1"/>
</dbReference>
<evidence type="ECO:0000256" key="2">
    <source>
        <dbReference type="ARBA" id="ARBA00022448"/>
    </source>
</evidence>
<gene>
    <name evidence="10" type="ORF">ODALV1_LOCUS148</name>
</gene>
<keyword evidence="8" id="KW-0472">Membrane</keyword>
<comment type="caution">
    <text evidence="10">The sequence shown here is derived from an EMBL/GenBank/DDBJ whole genome shotgun (WGS) entry which is preliminary data.</text>
</comment>
<sequence length="448" mass="51158">MASQNYSPSLHHQSSTKITFIKIEGNNLAVYFPQSNHKIPKTRFWKDAKEIPSNIKLFAQYNLCGATIELAPTGLSKKRTWRRKYPISITFELPYLYQMVGNMGVKNRAIIQKDTCGGRRLYLFARTHREKYDWYFRLKHASYSGHERMSQSQAFATFVASMKAAYPNLRYVPATPTTRSYEWKPIVKGLFSPTPPFVSLIIARYCFGFLNSSNWRNEIRRKIEKQLRAARKPAFVESVTIKELNLGTTLAKFPAAANPFLDSGGIWFDIGMEYEGKIQITLEFIFNFFNTREMKMLKDKPGRSQTAYKQAIFDSNAEDSGDASETDLAKFTDKIANSAVMRNGIVHDIVEKIAALPVLLTVEVTKVSGILAVNIPMVSSDRVWIGFRDNPVIEMEVIPKVTAWQWAVNLLKGWIKKRMLLAFQHCMVCPNMLDIRVNLEPTSSTNNS</sequence>
<evidence type="ECO:0000313" key="11">
    <source>
        <dbReference type="Proteomes" id="UP001642540"/>
    </source>
</evidence>
<keyword evidence="11" id="KW-1185">Reference proteome</keyword>
<evidence type="ECO:0000313" key="10">
    <source>
        <dbReference type="EMBL" id="CAL8068178.1"/>
    </source>
</evidence>
<accession>A0ABP1PLS7</accession>
<dbReference type="PANTHER" id="PTHR13466:SF0">
    <property type="entry name" value="SMP-LTD DOMAIN-CONTAINING PROTEIN"/>
    <property type="match status" value="1"/>
</dbReference>
<dbReference type="InterPro" id="IPR031468">
    <property type="entry name" value="SMP_LBD"/>
</dbReference>
<protein>
    <recommendedName>
        <fullName evidence="9">SMP-LTD domain-containing protein</fullName>
    </recommendedName>
</protein>
<keyword evidence="6" id="KW-0445">Lipid transport</keyword>
<proteinExistence type="predicted"/>
<dbReference type="PANTHER" id="PTHR13466">
    <property type="entry name" value="TEX2 PROTEIN-RELATED"/>
    <property type="match status" value="1"/>
</dbReference>
<evidence type="ECO:0000256" key="7">
    <source>
        <dbReference type="ARBA" id="ARBA00023121"/>
    </source>
</evidence>
<evidence type="ECO:0000256" key="5">
    <source>
        <dbReference type="ARBA" id="ARBA00022989"/>
    </source>
</evidence>
<dbReference type="EMBL" id="CAXLJM020000001">
    <property type="protein sequence ID" value="CAL8068178.1"/>
    <property type="molecule type" value="Genomic_DNA"/>
</dbReference>
<organism evidence="10 11">
    <name type="scientific">Orchesella dallaii</name>
    <dbReference type="NCBI Taxonomy" id="48710"/>
    <lineage>
        <taxon>Eukaryota</taxon>
        <taxon>Metazoa</taxon>
        <taxon>Ecdysozoa</taxon>
        <taxon>Arthropoda</taxon>
        <taxon>Hexapoda</taxon>
        <taxon>Collembola</taxon>
        <taxon>Entomobryomorpha</taxon>
        <taxon>Entomobryoidea</taxon>
        <taxon>Orchesellidae</taxon>
        <taxon>Orchesellinae</taxon>
        <taxon>Orchesella</taxon>
    </lineage>
</organism>
<keyword evidence="4" id="KW-0256">Endoplasmic reticulum</keyword>
<dbReference type="Proteomes" id="UP001642540">
    <property type="component" value="Unassembled WGS sequence"/>
</dbReference>
<evidence type="ECO:0000259" key="9">
    <source>
        <dbReference type="PROSITE" id="PS51847"/>
    </source>
</evidence>
<evidence type="ECO:0000256" key="8">
    <source>
        <dbReference type="ARBA" id="ARBA00023136"/>
    </source>
</evidence>
<evidence type="ECO:0000256" key="4">
    <source>
        <dbReference type="ARBA" id="ARBA00022824"/>
    </source>
</evidence>
<reference evidence="10 11" key="1">
    <citation type="submission" date="2024-08" db="EMBL/GenBank/DDBJ databases">
        <authorList>
            <person name="Cucini C."/>
            <person name="Frati F."/>
        </authorList>
    </citation>
    <scope>NUCLEOTIDE SEQUENCE [LARGE SCALE GENOMIC DNA]</scope>
</reference>
<feature type="domain" description="SMP-LTD" evidence="9">
    <location>
        <begin position="177"/>
        <end position="438"/>
    </location>
</feature>
<keyword evidence="3" id="KW-0812">Transmembrane</keyword>
<evidence type="ECO:0000256" key="6">
    <source>
        <dbReference type="ARBA" id="ARBA00023055"/>
    </source>
</evidence>
<evidence type="ECO:0000256" key="3">
    <source>
        <dbReference type="ARBA" id="ARBA00022692"/>
    </source>
</evidence>